<dbReference type="FunFam" id="3.40.50.1860:FF:000001">
    <property type="entry name" value="Glutamate racemase"/>
    <property type="match status" value="1"/>
</dbReference>
<feature type="active site" description="Proton donor/acceptor" evidence="7">
    <location>
        <position position="73"/>
    </location>
</feature>
<organism evidence="8 9">
    <name type="scientific">Candidatus Desantisbacteria bacterium CG1_02_38_46</name>
    <dbReference type="NCBI Taxonomy" id="1817893"/>
    <lineage>
        <taxon>Bacteria</taxon>
        <taxon>Candidatus Desantisiibacteriota</taxon>
    </lineage>
</organism>
<comment type="pathway">
    <text evidence="7">Cell wall biogenesis; peptidoglycan biosynthesis.</text>
</comment>
<feature type="active site" description="Proton donor/acceptor" evidence="7">
    <location>
        <position position="185"/>
    </location>
</feature>
<dbReference type="Proteomes" id="UP000182278">
    <property type="component" value="Unassembled WGS sequence"/>
</dbReference>
<dbReference type="GO" id="GO:0008881">
    <property type="term" value="F:glutamate racemase activity"/>
    <property type="evidence" value="ECO:0007669"/>
    <property type="project" value="UniProtKB-UniRule"/>
</dbReference>
<dbReference type="SUPFAM" id="SSF53681">
    <property type="entry name" value="Aspartate/glutamate racemase"/>
    <property type="match status" value="2"/>
</dbReference>
<reference evidence="8 9" key="1">
    <citation type="journal article" date="2016" name="Environ. Microbiol.">
        <title>Genomic resolution of a cold subsurface aquifer community provides metabolic insights for novel microbes adapted to high CO concentrations.</title>
        <authorList>
            <person name="Probst A.J."/>
            <person name="Castelle C.J."/>
            <person name="Singh A."/>
            <person name="Brown C.T."/>
            <person name="Anantharaman K."/>
            <person name="Sharon I."/>
            <person name="Hug L.A."/>
            <person name="Burstein D."/>
            <person name="Emerson J.B."/>
            <person name="Thomas B.C."/>
            <person name="Banfield J.F."/>
        </authorList>
    </citation>
    <scope>NUCLEOTIDE SEQUENCE [LARGE SCALE GENOMIC DNA]</scope>
    <source>
        <strain evidence="8">CG1_02_38_46</strain>
    </source>
</reference>
<evidence type="ECO:0000313" key="8">
    <source>
        <dbReference type="EMBL" id="OIN96970.1"/>
    </source>
</evidence>
<dbReference type="InterPro" id="IPR004391">
    <property type="entry name" value="Glu_race"/>
</dbReference>
<dbReference type="InterPro" id="IPR018187">
    <property type="entry name" value="Asp/Glu_racemase_AS_1"/>
</dbReference>
<evidence type="ECO:0000256" key="4">
    <source>
        <dbReference type="ARBA" id="ARBA00022984"/>
    </source>
</evidence>
<evidence type="ECO:0000256" key="2">
    <source>
        <dbReference type="ARBA" id="ARBA00013090"/>
    </source>
</evidence>
<feature type="binding site" evidence="7">
    <location>
        <begin position="10"/>
        <end position="11"/>
    </location>
    <ligand>
        <name>substrate</name>
    </ligand>
</feature>
<sequence>MDKRPIGIFDSGIGGLTVAKEIFACLPREDIVYFGDTARVPYGTKSPQTVKKFSCSNTKFLMSQKVKIVIVACNTASATSFGKLRAEFPSIPIIGVIGPAVKLALMCTKNKKIGVIGTESTISSNAYLKEIRKFKSNVSLFGQSCPLFVPLVEEGWIDRKETLLIAKKYLTPLKRKKIDALILGCTHYPMLKSVIKKIMGKGVAVIDSARAVAEKCKKVLEEKGLFNGKKRNGWHKFFVSDNPLRFKRAGQKFLGRKIDKVAQIDIG</sequence>
<dbReference type="InterPro" id="IPR033134">
    <property type="entry name" value="Asp/Glu_racemase_AS_2"/>
</dbReference>
<dbReference type="PANTHER" id="PTHR21198:SF2">
    <property type="entry name" value="GLUTAMATE RACEMASE"/>
    <property type="match status" value="1"/>
</dbReference>
<dbReference type="NCBIfam" id="TIGR00067">
    <property type="entry name" value="glut_race"/>
    <property type="match status" value="1"/>
</dbReference>
<feature type="binding site" evidence="7">
    <location>
        <begin position="186"/>
        <end position="187"/>
    </location>
    <ligand>
        <name>substrate</name>
    </ligand>
</feature>
<evidence type="ECO:0000313" key="9">
    <source>
        <dbReference type="Proteomes" id="UP000182278"/>
    </source>
</evidence>
<feature type="binding site" evidence="7">
    <location>
        <begin position="74"/>
        <end position="75"/>
    </location>
    <ligand>
        <name>substrate</name>
    </ligand>
</feature>
<evidence type="ECO:0000256" key="3">
    <source>
        <dbReference type="ARBA" id="ARBA00022960"/>
    </source>
</evidence>
<gene>
    <name evidence="7" type="primary">murI</name>
    <name evidence="8" type="ORF">AUJ66_04815</name>
</gene>
<dbReference type="Pfam" id="PF01177">
    <property type="entry name" value="Asp_Glu_race"/>
    <property type="match status" value="1"/>
</dbReference>
<dbReference type="GO" id="GO:0009252">
    <property type="term" value="P:peptidoglycan biosynthetic process"/>
    <property type="evidence" value="ECO:0007669"/>
    <property type="project" value="UniProtKB-UniRule"/>
</dbReference>
<dbReference type="PROSITE" id="PS00924">
    <property type="entry name" value="ASP_GLU_RACEMASE_2"/>
    <property type="match status" value="1"/>
</dbReference>
<dbReference type="PANTHER" id="PTHR21198">
    <property type="entry name" value="GLUTAMATE RACEMASE"/>
    <property type="match status" value="1"/>
</dbReference>
<dbReference type="GO" id="GO:0071555">
    <property type="term" value="P:cell wall organization"/>
    <property type="evidence" value="ECO:0007669"/>
    <property type="project" value="UniProtKB-KW"/>
</dbReference>
<evidence type="ECO:0000256" key="1">
    <source>
        <dbReference type="ARBA" id="ARBA00001602"/>
    </source>
</evidence>
<dbReference type="AlphaFoldDB" id="A0A1J4SE52"/>
<keyword evidence="4 7" id="KW-0573">Peptidoglycan synthesis</keyword>
<keyword evidence="3 7" id="KW-0133">Cell shape</keyword>
<dbReference type="EC" id="5.1.1.3" evidence="2 7"/>
<dbReference type="Gene3D" id="3.40.50.1860">
    <property type="match status" value="2"/>
</dbReference>
<dbReference type="PROSITE" id="PS00923">
    <property type="entry name" value="ASP_GLU_RACEMASE_1"/>
    <property type="match status" value="1"/>
</dbReference>
<protein>
    <recommendedName>
        <fullName evidence="2 7">Glutamate racemase</fullName>
        <ecNumber evidence="2 7">5.1.1.3</ecNumber>
    </recommendedName>
</protein>
<comment type="similarity">
    <text evidence="7">Belongs to the aspartate/glutamate racemases family.</text>
</comment>
<dbReference type="UniPathway" id="UPA00219"/>
<evidence type="ECO:0000256" key="6">
    <source>
        <dbReference type="ARBA" id="ARBA00023316"/>
    </source>
</evidence>
<keyword evidence="5 7" id="KW-0413">Isomerase</keyword>
<evidence type="ECO:0000256" key="5">
    <source>
        <dbReference type="ARBA" id="ARBA00023235"/>
    </source>
</evidence>
<evidence type="ECO:0000256" key="7">
    <source>
        <dbReference type="HAMAP-Rule" id="MF_00258"/>
    </source>
</evidence>
<name>A0A1J4SE52_9BACT</name>
<comment type="caution">
    <text evidence="8">The sequence shown here is derived from an EMBL/GenBank/DDBJ whole genome shotgun (WGS) entry which is preliminary data.</text>
</comment>
<dbReference type="InterPro" id="IPR015942">
    <property type="entry name" value="Asp/Glu/hydantoin_racemase"/>
</dbReference>
<accession>A0A1J4SE52</accession>
<dbReference type="InterPro" id="IPR001920">
    <property type="entry name" value="Asp/Glu_race"/>
</dbReference>
<dbReference type="STRING" id="1817893.AUJ66_04815"/>
<feature type="binding site" evidence="7">
    <location>
        <begin position="42"/>
        <end position="43"/>
    </location>
    <ligand>
        <name>substrate</name>
    </ligand>
</feature>
<keyword evidence="6 7" id="KW-0961">Cell wall biogenesis/degradation</keyword>
<comment type="function">
    <text evidence="7">Provides the (R)-glutamate required for cell wall biosynthesis.</text>
</comment>
<dbReference type="HAMAP" id="MF_00258">
    <property type="entry name" value="Glu_racemase"/>
    <property type="match status" value="1"/>
</dbReference>
<proteinExistence type="inferred from homology"/>
<dbReference type="GO" id="GO:0008360">
    <property type="term" value="P:regulation of cell shape"/>
    <property type="evidence" value="ECO:0007669"/>
    <property type="project" value="UniProtKB-KW"/>
</dbReference>
<comment type="catalytic activity">
    <reaction evidence="1 7">
        <text>L-glutamate = D-glutamate</text>
        <dbReference type="Rhea" id="RHEA:12813"/>
        <dbReference type="ChEBI" id="CHEBI:29985"/>
        <dbReference type="ChEBI" id="CHEBI:29986"/>
        <dbReference type="EC" id="5.1.1.3"/>
    </reaction>
</comment>
<dbReference type="EMBL" id="MNUO01000070">
    <property type="protein sequence ID" value="OIN96970.1"/>
    <property type="molecule type" value="Genomic_DNA"/>
</dbReference>